<proteinExistence type="predicted"/>
<gene>
    <name evidence="2" type="ORF">SAMN02982931_03937</name>
</gene>
<dbReference type="InterPro" id="IPR013022">
    <property type="entry name" value="Xyl_isomerase-like_TIM-brl"/>
</dbReference>
<dbReference type="AlphaFoldDB" id="A0A1G6DZF5"/>
<sequence length="269" mass="29214">MTLKNRLGGHTNSYHTYSVEEALEGIAAAGYRYVELSAVRGWTEHVPLEADAKTLGKIQRMMNQLGLISLSLSGHSDLTTKEGLADGLLAVDLCERMGIDIMNTAIGGHYSENEDEAAFMGNIHELADYAAVREIRLGIEIHGEITMSGAASIPVLERIGRPNVLINYDTANVEFYSGVKAVDDLPIAVPKMVHCHLKDKLGEGRVWNFPGIGDGDIDFKQVLGIIEKGGYTGPLSVEIEFTGEPWPALDVVNQSMKTSYERLAALGLS</sequence>
<dbReference type="Pfam" id="PF01261">
    <property type="entry name" value="AP_endonuc_2"/>
    <property type="match status" value="1"/>
</dbReference>
<keyword evidence="3" id="KW-1185">Reference proteome</keyword>
<accession>A0A1G6DZF5</accession>
<name>A0A1G6DZF5_9HYPH</name>
<dbReference type="GO" id="GO:0016853">
    <property type="term" value="F:isomerase activity"/>
    <property type="evidence" value="ECO:0007669"/>
    <property type="project" value="UniProtKB-KW"/>
</dbReference>
<dbReference type="SUPFAM" id="SSF51658">
    <property type="entry name" value="Xylose isomerase-like"/>
    <property type="match status" value="1"/>
</dbReference>
<dbReference type="Proteomes" id="UP000199071">
    <property type="component" value="Unassembled WGS sequence"/>
</dbReference>
<organism evidence="2 3">
    <name type="scientific">Bauldia litoralis</name>
    <dbReference type="NCBI Taxonomy" id="665467"/>
    <lineage>
        <taxon>Bacteria</taxon>
        <taxon>Pseudomonadati</taxon>
        <taxon>Pseudomonadota</taxon>
        <taxon>Alphaproteobacteria</taxon>
        <taxon>Hyphomicrobiales</taxon>
        <taxon>Kaistiaceae</taxon>
        <taxon>Bauldia</taxon>
    </lineage>
</organism>
<evidence type="ECO:0000259" key="1">
    <source>
        <dbReference type="Pfam" id="PF01261"/>
    </source>
</evidence>
<evidence type="ECO:0000313" key="2">
    <source>
        <dbReference type="EMBL" id="SDB50516.1"/>
    </source>
</evidence>
<dbReference type="PANTHER" id="PTHR12110">
    <property type="entry name" value="HYDROXYPYRUVATE ISOMERASE"/>
    <property type="match status" value="1"/>
</dbReference>
<dbReference type="PANTHER" id="PTHR12110:SF41">
    <property type="entry name" value="INOSOSE DEHYDRATASE"/>
    <property type="match status" value="1"/>
</dbReference>
<feature type="domain" description="Xylose isomerase-like TIM barrel" evidence="1">
    <location>
        <begin position="26"/>
        <end position="247"/>
    </location>
</feature>
<dbReference type="InterPro" id="IPR050312">
    <property type="entry name" value="IolE/XylAMocC-like"/>
</dbReference>
<dbReference type="InterPro" id="IPR036237">
    <property type="entry name" value="Xyl_isomerase-like_sf"/>
</dbReference>
<reference evidence="2 3" key="1">
    <citation type="submission" date="2016-10" db="EMBL/GenBank/DDBJ databases">
        <authorList>
            <person name="de Groot N.N."/>
        </authorList>
    </citation>
    <scope>NUCLEOTIDE SEQUENCE [LARGE SCALE GENOMIC DNA]</scope>
    <source>
        <strain evidence="2 3">ATCC 35022</strain>
    </source>
</reference>
<dbReference type="EMBL" id="FMXQ01000009">
    <property type="protein sequence ID" value="SDB50516.1"/>
    <property type="molecule type" value="Genomic_DNA"/>
</dbReference>
<dbReference type="Gene3D" id="3.20.20.150">
    <property type="entry name" value="Divalent-metal-dependent TIM barrel enzymes"/>
    <property type="match status" value="1"/>
</dbReference>
<dbReference type="STRING" id="665467.SAMN02982931_03937"/>
<evidence type="ECO:0000313" key="3">
    <source>
        <dbReference type="Proteomes" id="UP000199071"/>
    </source>
</evidence>
<keyword evidence="2" id="KW-0413">Isomerase</keyword>
<dbReference type="RefSeq" id="WP_175478543.1">
    <property type="nucleotide sequence ID" value="NZ_FMXQ01000009.1"/>
</dbReference>
<protein>
    <submittedName>
        <fullName evidence="2">Sugar phosphate isomerase/epimerase</fullName>
    </submittedName>
</protein>